<gene>
    <name evidence="7" type="ORF">GCM10010915_17590</name>
</gene>
<reference evidence="7" key="2">
    <citation type="submission" date="2020-09" db="EMBL/GenBank/DDBJ databases">
        <authorList>
            <person name="Sun Q."/>
            <person name="Zhou Y."/>
        </authorList>
    </citation>
    <scope>NUCLEOTIDE SEQUENCE</scope>
    <source>
        <strain evidence="7">CGMCC 1.15152</strain>
    </source>
</reference>
<evidence type="ECO:0000313" key="7">
    <source>
        <dbReference type="EMBL" id="GGD37286.1"/>
    </source>
</evidence>
<dbReference type="RefSeq" id="WP_188711885.1">
    <property type="nucleotide sequence ID" value="NZ_BMHO01000001.1"/>
</dbReference>
<feature type="domain" description="ABC transporter" evidence="6">
    <location>
        <begin position="4"/>
        <end position="251"/>
    </location>
</feature>
<dbReference type="Pfam" id="PF08352">
    <property type="entry name" value="oligo_HPY"/>
    <property type="match status" value="2"/>
</dbReference>
<evidence type="ECO:0000256" key="1">
    <source>
        <dbReference type="ARBA" id="ARBA00005417"/>
    </source>
</evidence>
<name>A0A916YB50_9MICO</name>
<evidence type="ECO:0000256" key="4">
    <source>
        <dbReference type="ARBA" id="ARBA00022840"/>
    </source>
</evidence>
<dbReference type="CDD" id="cd03257">
    <property type="entry name" value="ABC_NikE_OppD_transporters"/>
    <property type="match status" value="2"/>
</dbReference>
<dbReference type="Proteomes" id="UP000633205">
    <property type="component" value="Unassembled WGS sequence"/>
</dbReference>
<dbReference type="Pfam" id="PF00005">
    <property type="entry name" value="ABC_tran"/>
    <property type="match status" value="2"/>
</dbReference>
<organism evidence="7 8">
    <name type="scientific">Microbacterium faecale</name>
    <dbReference type="NCBI Taxonomy" id="1804630"/>
    <lineage>
        <taxon>Bacteria</taxon>
        <taxon>Bacillati</taxon>
        <taxon>Actinomycetota</taxon>
        <taxon>Actinomycetes</taxon>
        <taxon>Micrococcales</taxon>
        <taxon>Microbacteriaceae</taxon>
        <taxon>Microbacterium</taxon>
    </lineage>
</organism>
<dbReference type="PROSITE" id="PS50893">
    <property type="entry name" value="ABC_TRANSPORTER_2"/>
    <property type="match status" value="2"/>
</dbReference>
<dbReference type="GO" id="GO:0016887">
    <property type="term" value="F:ATP hydrolysis activity"/>
    <property type="evidence" value="ECO:0007669"/>
    <property type="project" value="InterPro"/>
</dbReference>
<evidence type="ECO:0000256" key="3">
    <source>
        <dbReference type="ARBA" id="ARBA00022741"/>
    </source>
</evidence>
<comment type="caution">
    <text evidence="7">The sequence shown here is derived from an EMBL/GenBank/DDBJ whole genome shotgun (WGS) entry which is preliminary data.</text>
</comment>
<evidence type="ECO:0000313" key="8">
    <source>
        <dbReference type="Proteomes" id="UP000633205"/>
    </source>
</evidence>
<dbReference type="SMART" id="SM00382">
    <property type="entry name" value="AAA"/>
    <property type="match status" value="2"/>
</dbReference>
<dbReference type="InterPro" id="IPR003593">
    <property type="entry name" value="AAA+_ATPase"/>
</dbReference>
<keyword evidence="2" id="KW-0813">Transport</keyword>
<accession>A0A916YB50</accession>
<dbReference type="GO" id="GO:0055085">
    <property type="term" value="P:transmembrane transport"/>
    <property type="evidence" value="ECO:0007669"/>
    <property type="project" value="UniProtKB-ARBA"/>
</dbReference>
<dbReference type="PROSITE" id="PS00211">
    <property type="entry name" value="ABC_TRANSPORTER_1"/>
    <property type="match status" value="2"/>
</dbReference>
<dbReference type="SUPFAM" id="SSF52540">
    <property type="entry name" value="P-loop containing nucleoside triphosphate hydrolases"/>
    <property type="match status" value="2"/>
</dbReference>
<keyword evidence="8" id="KW-1185">Reference proteome</keyword>
<dbReference type="PANTHER" id="PTHR43776">
    <property type="entry name" value="TRANSPORT ATP-BINDING PROTEIN"/>
    <property type="match status" value="1"/>
</dbReference>
<protein>
    <submittedName>
        <fullName evidence="7">ABC transporter ATP-binding protein</fullName>
    </submittedName>
</protein>
<dbReference type="AlphaFoldDB" id="A0A916YB50"/>
<dbReference type="InterPro" id="IPR003439">
    <property type="entry name" value="ABC_transporter-like_ATP-bd"/>
</dbReference>
<dbReference type="InterPro" id="IPR017871">
    <property type="entry name" value="ABC_transporter-like_CS"/>
</dbReference>
<proteinExistence type="inferred from homology"/>
<evidence type="ECO:0000259" key="6">
    <source>
        <dbReference type="PROSITE" id="PS50893"/>
    </source>
</evidence>
<dbReference type="InterPro" id="IPR050319">
    <property type="entry name" value="ABC_transp_ATP-bind"/>
</dbReference>
<keyword evidence="4 7" id="KW-0067">ATP-binding</keyword>
<keyword evidence="3" id="KW-0547">Nucleotide-binding</keyword>
<sequence>MTLMSLRGLDVDLPGSGRVLEDVSLDIAPGEILAIVGESGAGKSVLARTLLGLTQADPFARVHADELTFDGTDLRSARPRRWRQLRGSDIGLVLQDALQSLDPLRTVAAEVGEPLAIRGVRRRERRRQVIEALERAGLPDAEALLGRRSGELSGGMRQRVLIASAIVGGARMLIADEPTTALDATVAARVLDLLRGLADDGAGVLFITHDLLAARRIADRVLVLDAGRAIETGSAGSVLTSPSHPVTRALLAALPTAAAPRDAPPADHGTGVGIEARDVVRRYGRVTALDGVSVRLTAGRTLGVVGESGSGKSTLARVLIGAERPDAGSVHRSGEPRVRLVPQDPLGSFDPRRTVGRILRDARADSAPRPAELLERVGLDAGMLDRLPARLSGGQRQRVAIARALAAMPEVLVCDEPVSALDVTTQAGILALLRDLQTRDGLAMVFISHDLAVVRGMADHVAVMRDGRVVEEGPTDRVYADPQHPFTRELIAAAG</sequence>
<feature type="domain" description="ABC transporter" evidence="6">
    <location>
        <begin position="274"/>
        <end position="491"/>
    </location>
</feature>
<reference evidence="7" key="1">
    <citation type="journal article" date="2014" name="Int. J. Syst. Evol. Microbiol.">
        <title>Complete genome sequence of Corynebacterium casei LMG S-19264T (=DSM 44701T), isolated from a smear-ripened cheese.</title>
        <authorList>
            <consortium name="US DOE Joint Genome Institute (JGI-PGF)"/>
            <person name="Walter F."/>
            <person name="Albersmeier A."/>
            <person name="Kalinowski J."/>
            <person name="Ruckert C."/>
        </authorList>
    </citation>
    <scope>NUCLEOTIDE SEQUENCE</scope>
    <source>
        <strain evidence="7">CGMCC 1.15152</strain>
    </source>
</reference>
<evidence type="ECO:0000256" key="5">
    <source>
        <dbReference type="SAM" id="MobiDB-lite"/>
    </source>
</evidence>
<dbReference type="GO" id="GO:0015833">
    <property type="term" value="P:peptide transport"/>
    <property type="evidence" value="ECO:0007669"/>
    <property type="project" value="InterPro"/>
</dbReference>
<dbReference type="PANTHER" id="PTHR43776:SF7">
    <property type="entry name" value="D,D-DIPEPTIDE TRANSPORT ATP-BINDING PROTEIN DDPF-RELATED"/>
    <property type="match status" value="1"/>
</dbReference>
<dbReference type="EMBL" id="BMHO01000001">
    <property type="protein sequence ID" value="GGD37286.1"/>
    <property type="molecule type" value="Genomic_DNA"/>
</dbReference>
<evidence type="ECO:0000256" key="2">
    <source>
        <dbReference type="ARBA" id="ARBA00022448"/>
    </source>
</evidence>
<dbReference type="InterPro" id="IPR013563">
    <property type="entry name" value="Oligopep_ABC_C"/>
</dbReference>
<dbReference type="InterPro" id="IPR027417">
    <property type="entry name" value="P-loop_NTPase"/>
</dbReference>
<feature type="region of interest" description="Disordered" evidence="5">
    <location>
        <begin position="326"/>
        <end position="346"/>
    </location>
</feature>
<dbReference type="Gene3D" id="3.40.50.300">
    <property type="entry name" value="P-loop containing nucleotide triphosphate hydrolases"/>
    <property type="match status" value="2"/>
</dbReference>
<dbReference type="GO" id="GO:0005524">
    <property type="term" value="F:ATP binding"/>
    <property type="evidence" value="ECO:0007669"/>
    <property type="project" value="UniProtKB-KW"/>
</dbReference>
<comment type="similarity">
    <text evidence="1">Belongs to the ABC transporter superfamily.</text>
</comment>